<feature type="transmembrane region" description="Helical" evidence="1">
    <location>
        <begin position="163"/>
        <end position="181"/>
    </location>
</feature>
<evidence type="ECO:0000259" key="2">
    <source>
        <dbReference type="Pfam" id="PF00487"/>
    </source>
</evidence>
<dbReference type="InterPro" id="IPR012171">
    <property type="entry name" value="Fatty_acid_desaturase"/>
</dbReference>
<dbReference type="RefSeq" id="WP_229859914.1">
    <property type="nucleotide sequence ID" value="NZ_BMVW01000026.1"/>
</dbReference>
<accession>A0A918UXX1</accession>
<keyword evidence="1" id="KW-1133">Transmembrane helix</keyword>
<dbReference type="InterPro" id="IPR005804">
    <property type="entry name" value="FA_desaturase_dom"/>
</dbReference>
<reference evidence="3" key="2">
    <citation type="submission" date="2020-09" db="EMBL/GenBank/DDBJ databases">
        <authorList>
            <person name="Sun Q."/>
            <person name="Ohkuma M."/>
        </authorList>
    </citation>
    <scope>NUCLEOTIDE SEQUENCE</scope>
    <source>
        <strain evidence="3">JCM 4815</strain>
    </source>
</reference>
<gene>
    <name evidence="3" type="ORF">GCM10010365_73180</name>
</gene>
<dbReference type="AlphaFoldDB" id="A0A918UXX1"/>
<comment type="caution">
    <text evidence="3">The sequence shown here is derived from an EMBL/GenBank/DDBJ whole genome shotgun (WGS) entry which is preliminary data.</text>
</comment>
<dbReference type="CDD" id="cd03506">
    <property type="entry name" value="Delta6-FADS-like"/>
    <property type="match status" value="1"/>
</dbReference>
<dbReference type="Pfam" id="PF00487">
    <property type="entry name" value="FA_desaturase"/>
    <property type="match status" value="1"/>
</dbReference>
<keyword evidence="1" id="KW-0812">Transmembrane</keyword>
<evidence type="ECO:0000313" key="3">
    <source>
        <dbReference type="EMBL" id="GGZ41767.1"/>
    </source>
</evidence>
<evidence type="ECO:0000256" key="1">
    <source>
        <dbReference type="SAM" id="Phobius"/>
    </source>
</evidence>
<dbReference type="PANTHER" id="PTHR19353:SF19">
    <property type="entry name" value="DELTA(5) FATTY ACID DESATURASE C-RELATED"/>
    <property type="match status" value="1"/>
</dbReference>
<dbReference type="GO" id="GO:0016020">
    <property type="term" value="C:membrane"/>
    <property type="evidence" value="ECO:0007669"/>
    <property type="project" value="TreeGrafter"/>
</dbReference>
<feature type="domain" description="Fatty acid desaturase" evidence="2">
    <location>
        <begin position="68"/>
        <end position="334"/>
    </location>
</feature>
<dbReference type="GO" id="GO:0016717">
    <property type="term" value="F:oxidoreductase activity, acting on paired donors, with oxidation of a pair of donors resulting in the reduction of molecular oxygen to two molecules of water"/>
    <property type="evidence" value="ECO:0007669"/>
    <property type="project" value="TreeGrafter"/>
</dbReference>
<protein>
    <submittedName>
        <fullName evidence="3">Fatty acid desaturase</fullName>
    </submittedName>
</protein>
<keyword evidence="4" id="KW-1185">Reference proteome</keyword>
<proteinExistence type="predicted"/>
<feature type="transmembrane region" description="Helical" evidence="1">
    <location>
        <begin position="58"/>
        <end position="82"/>
    </location>
</feature>
<sequence>MRTPIMPVPRLTSEQLDGLARDLDAVRDAVMADLGTPDAEYIRRLLRLQGRLELAGRALLYLGFLPPVWVAAVVCLAVSSLLNREEIGHNVLHGQYDWMGDPALSSQNVEWEGLASSKDWRRSHNYVHHTFTNVLGKDRDIGYGIMRVSPEQKWHPYYLGNGLYAALLMLLLDWGFALHDLEVDRLLRRERAWSENREIHRRLRRKIGVRVLREYVLFPALTGPFFFSTLAANACAKVLRDLWTSALIFCGHFPAGVVTFTEEELADEGRGHWYYRQLLGTANFDGGRLFQIMTGHLGHQIEHHLFPDMPSRRYPQIAPQVRAVCDKYGLPYNTGPLHRQFFSTWRSILRLSLPSRVVTRRGATSRRLGRLRVRTDTVGRR</sequence>
<organism evidence="3 4">
    <name type="scientific">Streptomyces poonensis</name>
    <dbReference type="NCBI Taxonomy" id="68255"/>
    <lineage>
        <taxon>Bacteria</taxon>
        <taxon>Bacillati</taxon>
        <taxon>Actinomycetota</taxon>
        <taxon>Actinomycetes</taxon>
        <taxon>Kitasatosporales</taxon>
        <taxon>Streptomycetaceae</taxon>
        <taxon>Streptomyces</taxon>
    </lineage>
</organism>
<reference evidence="3" key="1">
    <citation type="journal article" date="2014" name="Int. J. Syst. Evol. Microbiol.">
        <title>Complete genome sequence of Corynebacterium casei LMG S-19264T (=DSM 44701T), isolated from a smear-ripened cheese.</title>
        <authorList>
            <consortium name="US DOE Joint Genome Institute (JGI-PGF)"/>
            <person name="Walter F."/>
            <person name="Albersmeier A."/>
            <person name="Kalinowski J."/>
            <person name="Ruckert C."/>
        </authorList>
    </citation>
    <scope>NUCLEOTIDE SEQUENCE</scope>
    <source>
        <strain evidence="3">JCM 4815</strain>
    </source>
</reference>
<dbReference type="Proteomes" id="UP000622166">
    <property type="component" value="Unassembled WGS sequence"/>
</dbReference>
<dbReference type="PANTHER" id="PTHR19353">
    <property type="entry name" value="FATTY ACID DESATURASE 2"/>
    <property type="match status" value="1"/>
</dbReference>
<name>A0A918UXX1_9ACTN</name>
<dbReference type="GO" id="GO:0008610">
    <property type="term" value="P:lipid biosynthetic process"/>
    <property type="evidence" value="ECO:0007669"/>
    <property type="project" value="UniProtKB-ARBA"/>
</dbReference>
<keyword evidence="1" id="KW-0472">Membrane</keyword>
<feature type="transmembrane region" description="Helical" evidence="1">
    <location>
        <begin position="211"/>
        <end position="232"/>
    </location>
</feature>
<evidence type="ECO:0000313" key="4">
    <source>
        <dbReference type="Proteomes" id="UP000622166"/>
    </source>
</evidence>
<dbReference type="EMBL" id="BMVW01000026">
    <property type="protein sequence ID" value="GGZ41767.1"/>
    <property type="molecule type" value="Genomic_DNA"/>
</dbReference>